<accession>A0A0C2M9K0</accession>
<evidence type="ECO:0000256" key="4">
    <source>
        <dbReference type="ARBA" id="ARBA00023134"/>
    </source>
</evidence>
<keyword evidence="9" id="KW-1185">Reference proteome</keyword>
<dbReference type="Pfam" id="PF00071">
    <property type="entry name" value="Ras"/>
    <property type="match status" value="1"/>
</dbReference>
<dbReference type="AlphaFoldDB" id="A0A0C2M9K0"/>
<dbReference type="Gene3D" id="3.40.50.300">
    <property type="entry name" value="P-loop containing nucleotide triphosphate hydrolases"/>
    <property type="match status" value="1"/>
</dbReference>
<dbReference type="SMART" id="SM00175">
    <property type="entry name" value="RAB"/>
    <property type="match status" value="1"/>
</dbReference>
<comment type="caution">
    <text evidence="8">The sequence shown here is derived from an EMBL/GenBank/DDBJ whole genome shotgun (WGS) entry which is preliminary data.</text>
</comment>
<dbReference type="SMART" id="SM00177">
    <property type="entry name" value="ARF"/>
    <property type="match status" value="1"/>
</dbReference>
<protein>
    <submittedName>
        <fullName evidence="8">Ras-related protein Rab-8A</fullName>
    </submittedName>
</protein>
<proteinExistence type="inferred from homology"/>
<dbReference type="GO" id="GO:0003924">
    <property type="term" value="F:GTPase activity"/>
    <property type="evidence" value="ECO:0007669"/>
    <property type="project" value="InterPro"/>
</dbReference>
<dbReference type="OrthoDB" id="9989112at2759"/>
<sequence length="201" mass="22726">MSRFDYMFKLLLIGESAVGKTCILYRLCEDAYNHSFISTVGIDFKMKNLQIDGKIAKLQIWDTAGQERYKTITNAYYRGAMGVFIVFDLSSKSSFEKLNFWLKAVEDNCSPNVVKMILGNKCDLSDKRAVSFEDAEEFARSHDAKYIEVSAKSGTNVVEAFTSIAKTLKTLVEEQKIHFDTGHRLPLAVDKQEPSSNRSCC</sequence>
<evidence type="ECO:0000256" key="6">
    <source>
        <dbReference type="ARBA" id="ARBA00023288"/>
    </source>
</evidence>
<dbReference type="InterPro" id="IPR005225">
    <property type="entry name" value="Small_GTP-bd"/>
</dbReference>
<keyword evidence="6" id="KW-0449">Lipoprotein</keyword>
<dbReference type="OMA" id="SKMEQNE"/>
<dbReference type="PROSITE" id="PS51421">
    <property type="entry name" value="RAS"/>
    <property type="match status" value="1"/>
</dbReference>
<dbReference type="SUPFAM" id="SSF52540">
    <property type="entry name" value="P-loop containing nucleoside triphosphate hydrolases"/>
    <property type="match status" value="1"/>
</dbReference>
<comment type="subcellular location">
    <subcellularLocation>
        <location evidence="1">Endomembrane system</location>
    </subcellularLocation>
</comment>
<organism evidence="8 9">
    <name type="scientific">Thelohanellus kitauei</name>
    <name type="common">Myxosporean</name>
    <dbReference type="NCBI Taxonomy" id="669202"/>
    <lineage>
        <taxon>Eukaryota</taxon>
        <taxon>Metazoa</taxon>
        <taxon>Cnidaria</taxon>
        <taxon>Myxozoa</taxon>
        <taxon>Myxosporea</taxon>
        <taxon>Bivalvulida</taxon>
        <taxon>Platysporina</taxon>
        <taxon>Myxobolidae</taxon>
        <taxon>Thelohanellus</taxon>
    </lineage>
</organism>
<dbReference type="NCBIfam" id="TIGR00231">
    <property type="entry name" value="small_GTP"/>
    <property type="match status" value="1"/>
</dbReference>
<dbReference type="SMART" id="SM00174">
    <property type="entry name" value="RHO"/>
    <property type="match status" value="1"/>
</dbReference>
<dbReference type="PANTHER" id="PTHR47980">
    <property type="entry name" value="LD44762P"/>
    <property type="match status" value="1"/>
</dbReference>
<dbReference type="GO" id="GO:0012505">
    <property type="term" value="C:endomembrane system"/>
    <property type="evidence" value="ECO:0007669"/>
    <property type="project" value="UniProtKB-SubCell"/>
</dbReference>
<evidence type="ECO:0000313" key="9">
    <source>
        <dbReference type="Proteomes" id="UP000031668"/>
    </source>
</evidence>
<evidence type="ECO:0000256" key="7">
    <source>
        <dbReference type="ARBA" id="ARBA00023289"/>
    </source>
</evidence>
<reference evidence="8 9" key="1">
    <citation type="journal article" date="2014" name="Genome Biol. Evol.">
        <title>The genome of the myxosporean Thelohanellus kitauei shows adaptations to nutrient acquisition within its fish host.</title>
        <authorList>
            <person name="Yang Y."/>
            <person name="Xiong J."/>
            <person name="Zhou Z."/>
            <person name="Huo F."/>
            <person name="Miao W."/>
            <person name="Ran C."/>
            <person name="Liu Y."/>
            <person name="Zhang J."/>
            <person name="Feng J."/>
            <person name="Wang M."/>
            <person name="Wang M."/>
            <person name="Wang L."/>
            <person name="Yao B."/>
        </authorList>
    </citation>
    <scope>NUCLEOTIDE SEQUENCE [LARGE SCALE GENOMIC DNA]</scope>
    <source>
        <strain evidence="8">Wuqing</strain>
    </source>
</reference>
<evidence type="ECO:0000256" key="5">
    <source>
        <dbReference type="ARBA" id="ARBA00023136"/>
    </source>
</evidence>
<dbReference type="InterPro" id="IPR050305">
    <property type="entry name" value="Small_GTPase_Rab"/>
</dbReference>
<gene>
    <name evidence="8" type="ORF">RF11_13973</name>
</gene>
<keyword evidence="5" id="KW-0472">Membrane</keyword>
<dbReference type="PRINTS" id="PR00449">
    <property type="entry name" value="RASTRNSFRMNG"/>
</dbReference>
<comment type="similarity">
    <text evidence="2">Belongs to the small GTPase superfamily. Rab family.</text>
</comment>
<name>A0A0C2M9K0_THEKT</name>
<dbReference type="PROSITE" id="PS51419">
    <property type="entry name" value="RAB"/>
    <property type="match status" value="1"/>
</dbReference>
<dbReference type="FunFam" id="3.40.50.300:FF:000586">
    <property type="entry name" value="Rab family GTPase"/>
    <property type="match status" value="1"/>
</dbReference>
<evidence type="ECO:0000256" key="3">
    <source>
        <dbReference type="ARBA" id="ARBA00022741"/>
    </source>
</evidence>
<evidence type="ECO:0000313" key="8">
    <source>
        <dbReference type="EMBL" id="KII60999.1"/>
    </source>
</evidence>
<evidence type="ECO:0000256" key="2">
    <source>
        <dbReference type="ARBA" id="ARBA00006270"/>
    </source>
</evidence>
<evidence type="ECO:0000256" key="1">
    <source>
        <dbReference type="ARBA" id="ARBA00004308"/>
    </source>
</evidence>
<dbReference type="SMART" id="SM00176">
    <property type="entry name" value="RAN"/>
    <property type="match status" value="1"/>
</dbReference>
<dbReference type="InterPro" id="IPR001806">
    <property type="entry name" value="Small_GTPase"/>
</dbReference>
<keyword evidence="3" id="KW-0547">Nucleotide-binding</keyword>
<dbReference type="InterPro" id="IPR027417">
    <property type="entry name" value="P-loop_NTPase"/>
</dbReference>
<dbReference type="EMBL" id="JWZT01005390">
    <property type="protein sequence ID" value="KII60999.1"/>
    <property type="molecule type" value="Genomic_DNA"/>
</dbReference>
<keyword evidence="7" id="KW-0636">Prenylation</keyword>
<keyword evidence="4" id="KW-0342">GTP-binding</keyword>
<dbReference type="SMART" id="SM00173">
    <property type="entry name" value="RAS"/>
    <property type="match status" value="1"/>
</dbReference>
<dbReference type="GO" id="GO:0005525">
    <property type="term" value="F:GTP binding"/>
    <property type="evidence" value="ECO:0007669"/>
    <property type="project" value="UniProtKB-KW"/>
</dbReference>
<dbReference type="CDD" id="cd00154">
    <property type="entry name" value="Rab"/>
    <property type="match status" value="1"/>
</dbReference>
<dbReference type="Proteomes" id="UP000031668">
    <property type="component" value="Unassembled WGS sequence"/>
</dbReference>